<proteinExistence type="predicted"/>
<dbReference type="OrthoDB" id="53505at2"/>
<sequence length="268" mass="29307">MPLVQCSGLETHYLAPWGLPTSSADQLVLLVHGAGGSSRHWEPMLKAWFEKSLPNRVFLVAIDLPGHGKSSGTVLSSVSAIADFLNAFLDALEIRNSVCLVGHSAGGLLGLQFALNYPHRVDRLMLIATSACIQLHPEFLHQATTQNWDYATLEQSFAPEIPEALKQLVLKEFQHLRLSPDANDFMDLSQVDLRPSLSQLTLPITIVTGDDDVIISPRKSKLLQRELPQAELVIVPGGGHYVQVEQADTIAAVLINFLQTTSLMTCPT</sequence>
<dbReference type="InterPro" id="IPR029058">
    <property type="entry name" value="AB_hydrolase_fold"/>
</dbReference>
<evidence type="ECO:0000313" key="3">
    <source>
        <dbReference type="Proteomes" id="UP000238634"/>
    </source>
</evidence>
<dbReference type="InterPro" id="IPR050266">
    <property type="entry name" value="AB_hydrolase_sf"/>
</dbReference>
<dbReference type="RefSeq" id="WP_073068963.1">
    <property type="nucleotide sequence ID" value="NZ_MPPI01000001.1"/>
</dbReference>
<dbReference type="GO" id="GO:0016020">
    <property type="term" value="C:membrane"/>
    <property type="evidence" value="ECO:0007669"/>
    <property type="project" value="TreeGrafter"/>
</dbReference>
<comment type="caution">
    <text evidence="2">The sequence shown here is derived from an EMBL/GenBank/DDBJ whole genome shotgun (WGS) entry which is preliminary data.</text>
</comment>
<reference evidence="2 3" key="1">
    <citation type="submission" date="2018-02" db="EMBL/GenBank/DDBJ databases">
        <authorList>
            <person name="Cohen D.B."/>
            <person name="Kent A.D."/>
        </authorList>
    </citation>
    <scope>NUCLEOTIDE SEQUENCE [LARGE SCALE GENOMIC DNA]</scope>
    <source>
        <strain evidence="2 3">ULC007</strain>
    </source>
</reference>
<dbReference type="InterPro" id="IPR000073">
    <property type="entry name" value="AB_hydrolase_1"/>
</dbReference>
<dbReference type="AlphaFoldDB" id="A0A2T1DN99"/>
<dbReference type="Gene3D" id="3.40.50.1820">
    <property type="entry name" value="alpha/beta hydrolase"/>
    <property type="match status" value="1"/>
</dbReference>
<accession>A0A2T1DN99</accession>
<dbReference type="SUPFAM" id="SSF53474">
    <property type="entry name" value="alpha/beta-Hydrolases"/>
    <property type="match status" value="1"/>
</dbReference>
<dbReference type="Proteomes" id="UP000238634">
    <property type="component" value="Unassembled WGS sequence"/>
</dbReference>
<dbReference type="PANTHER" id="PTHR43798">
    <property type="entry name" value="MONOACYLGLYCEROL LIPASE"/>
    <property type="match status" value="1"/>
</dbReference>
<dbReference type="GO" id="GO:0016787">
    <property type="term" value="F:hydrolase activity"/>
    <property type="evidence" value="ECO:0007669"/>
    <property type="project" value="UniProtKB-KW"/>
</dbReference>
<gene>
    <name evidence="2" type="ORF">C7B65_00515</name>
</gene>
<protein>
    <submittedName>
        <fullName evidence="2">Alpha/beta hydrolase</fullName>
    </submittedName>
</protein>
<feature type="domain" description="AB hydrolase-1" evidence="1">
    <location>
        <begin position="28"/>
        <end position="252"/>
    </location>
</feature>
<organism evidence="2 3">
    <name type="scientific">Phormidesmis priestleyi ULC007</name>
    <dbReference type="NCBI Taxonomy" id="1920490"/>
    <lineage>
        <taxon>Bacteria</taxon>
        <taxon>Bacillati</taxon>
        <taxon>Cyanobacteriota</taxon>
        <taxon>Cyanophyceae</taxon>
        <taxon>Leptolyngbyales</taxon>
        <taxon>Leptolyngbyaceae</taxon>
        <taxon>Phormidesmis</taxon>
    </lineage>
</organism>
<reference evidence="2 3" key="2">
    <citation type="submission" date="2018-03" db="EMBL/GenBank/DDBJ databases">
        <title>The ancient ancestry and fast evolution of plastids.</title>
        <authorList>
            <person name="Moore K.R."/>
            <person name="Magnabosco C."/>
            <person name="Momper L."/>
            <person name="Gold D.A."/>
            <person name="Bosak T."/>
            <person name="Fournier G.P."/>
        </authorList>
    </citation>
    <scope>NUCLEOTIDE SEQUENCE [LARGE SCALE GENOMIC DNA]</scope>
    <source>
        <strain evidence="2 3">ULC007</strain>
    </source>
</reference>
<keyword evidence="2" id="KW-0378">Hydrolase</keyword>
<name>A0A2T1DN99_9CYAN</name>
<dbReference type="PRINTS" id="PR00111">
    <property type="entry name" value="ABHYDROLASE"/>
</dbReference>
<evidence type="ECO:0000313" key="2">
    <source>
        <dbReference type="EMBL" id="PSB21941.1"/>
    </source>
</evidence>
<keyword evidence="3" id="KW-1185">Reference proteome</keyword>
<evidence type="ECO:0000259" key="1">
    <source>
        <dbReference type="Pfam" id="PF12697"/>
    </source>
</evidence>
<dbReference type="Pfam" id="PF12697">
    <property type="entry name" value="Abhydrolase_6"/>
    <property type="match status" value="1"/>
</dbReference>
<dbReference type="PANTHER" id="PTHR43798:SF33">
    <property type="entry name" value="HYDROLASE, PUTATIVE (AFU_ORTHOLOGUE AFUA_2G14860)-RELATED"/>
    <property type="match status" value="1"/>
</dbReference>
<dbReference type="STRING" id="1920490.GCA_001895925_00650"/>
<dbReference type="EMBL" id="PVWG01000001">
    <property type="protein sequence ID" value="PSB21941.1"/>
    <property type="molecule type" value="Genomic_DNA"/>
</dbReference>